<dbReference type="PROSITE" id="PS51257">
    <property type="entry name" value="PROKAR_LIPOPROTEIN"/>
    <property type="match status" value="1"/>
</dbReference>
<keyword evidence="3" id="KW-1185">Reference proteome</keyword>
<protein>
    <recommendedName>
        <fullName evidence="4">DUF4410 domain-containing protein</fullName>
    </recommendedName>
</protein>
<evidence type="ECO:0000256" key="1">
    <source>
        <dbReference type="SAM" id="SignalP"/>
    </source>
</evidence>
<dbReference type="RefSeq" id="WP_007576279.1">
    <property type="nucleotide sequence ID" value="NZ_BPTS01000002.1"/>
</dbReference>
<organism evidence="2 3">
    <name type="scientific">Hallella multisaccharivorax DSM 17128</name>
    <dbReference type="NCBI Taxonomy" id="688246"/>
    <lineage>
        <taxon>Bacteria</taxon>
        <taxon>Pseudomonadati</taxon>
        <taxon>Bacteroidota</taxon>
        <taxon>Bacteroidia</taxon>
        <taxon>Bacteroidales</taxon>
        <taxon>Prevotellaceae</taxon>
        <taxon>Hallella</taxon>
    </lineage>
</organism>
<gene>
    <name evidence="2" type="ORF">Premu_2873</name>
</gene>
<accession>F8N645</accession>
<proteinExistence type="predicted"/>
<dbReference type="STRING" id="688246.Premu_2873"/>
<dbReference type="AlphaFoldDB" id="F8N645"/>
<sequence length="194" mass="21687">MKKTSLLLLICLIVACLPSWGANNVSFVFLKGEHSVSYVVDWKDLTVAGFSPKEWIQVRQAEQPEYNAKNEYEKELLPRINDFVSKANQELQNVNLFLTSEKGRKYTVFLRPQNIARKGNNSIVCSFVETATGRVMTEFVVNGKGGTFGSMSNLWGDGMKSAGKKFGKYVCKKLGYAPTVKDRIDDVISKTGLD</sequence>
<dbReference type="Proteomes" id="UP000002772">
    <property type="component" value="Unassembled WGS sequence"/>
</dbReference>
<dbReference type="OrthoDB" id="1075552at2"/>
<dbReference type="EMBL" id="GL945017">
    <property type="protein sequence ID" value="EGN58218.1"/>
    <property type="molecule type" value="Genomic_DNA"/>
</dbReference>
<reference evidence="3" key="1">
    <citation type="journal article" date="2011" name="Stand. Genomic Sci.">
        <title>Non-contiguous finished genome sequence of the opportunistic oral pathogen Prevotella multisaccharivorax type strain (PPPA20).</title>
        <authorList>
            <person name="Pati A."/>
            <person name="Gronow S."/>
            <person name="Lu M."/>
            <person name="Lapidus A."/>
            <person name="Nolan M."/>
            <person name="Lucas S."/>
            <person name="Hammon N."/>
            <person name="Deshpande S."/>
            <person name="Cheng J.F."/>
            <person name="Tapia R."/>
            <person name="Han C."/>
            <person name="Goodwin L."/>
            <person name="Pitluck S."/>
            <person name="Liolios K."/>
            <person name="Pagani I."/>
            <person name="Mavromatis K."/>
            <person name="Mikhailova N."/>
            <person name="Huntemann M."/>
            <person name="Chen A."/>
            <person name="Palaniappan K."/>
            <person name="Land M."/>
            <person name="Hauser L."/>
            <person name="Detter J.C."/>
            <person name="Brambilla E.M."/>
            <person name="Rohde M."/>
            <person name="Goker M."/>
            <person name="Woyke T."/>
            <person name="Bristow J."/>
            <person name="Eisen J.A."/>
            <person name="Markowitz V."/>
            <person name="Hugenholtz P."/>
            <person name="Kyrpides N.C."/>
            <person name="Klenk H.P."/>
            <person name="Ivanova N."/>
        </authorList>
    </citation>
    <scope>NUCLEOTIDE SEQUENCE [LARGE SCALE GENOMIC DNA]</scope>
    <source>
        <strain evidence="3">DSM 17128</strain>
    </source>
</reference>
<evidence type="ECO:0000313" key="3">
    <source>
        <dbReference type="Proteomes" id="UP000002772"/>
    </source>
</evidence>
<keyword evidence="1" id="KW-0732">Signal</keyword>
<feature type="chain" id="PRO_5003375428" description="DUF4410 domain-containing protein" evidence="1">
    <location>
        <begin position="22"/>
        <end position="194"/>
    </location>
</feature>
<evidence type="ECO:0000313" key="2">
    <source>
        <dbReference type="EMBL" id="EGN58218.1"/>
    </source>
</evidence>
<feature type="signal peptide" evidence="1">
    <location>
        <begin position="1"/>
        <end position="21"/>
    </location>
</feature>
<dbReference type="HOGENOM" id="CLU_1546235_0_0_10"/>
<evidence type="ECO:0008006" key="4">
    <source>
        <dbReference type="Google" id="ProtNLM"/>
    </source>
</evidence>
<name>F8N645_9BACT</name>